<dbReference type="Proteomes" id="UP001140091">
    <property type="component" value="Unassembled WGS sequence"/>
</dbReference>
<feature type="non-terminal residue" evidence="1">
    <location>
        <position position="401"/>
    </location>
</feature>
<proteinExistence type="predicted"/>
<dbReference type="OrthoDB" id="3543113at2759"/>
<dbReference type="EMBL" id="JANBPK010000738">
    <property type="protein sequence ID" value="KAJ2933692.1"/>
    <property type="molecule type" value="Genomic_DNA"/>
</dbReference>
<protein>
    <submittedName>
        <fullName evidence="1">Uncharacterized protein</fullName>
    </submittedName>
</protein>
<name>A0A9W8JFK3_9AGAR</name>
<reference evidence="1" key="1">
    <citation type="submission" date="2022-06" db="EMBL/GenBank/DDBJ databases">
        <title>Genome Sequence of Candolleomyces eurysporus.</title>
        <authorList>
            <person name="Buettner E."/>
        </authorList>
    </citation>
    <scope>NUCLEOTIDE SEQUENCE</scope>
    <source>
        <strain evidence="1">VTCC 930004</strain>
    </source>
</reference>
<organism evidence="1 2">
    <name type="scientific">Candolleomyces eurysporus</name>
    <dbReference type="NCBI Taxonomy" id="2828524"/>
    <lineage>
        <taxon>Eukaryota</taxon>
        <taxon>Fungi</taxon>
        <taxon>Dikarya</taxon>
        <taxon>Basidiomycota</taxon>
        <taxon>Agaricomycotina</taxon>
        <taxon>Agaricomycetes</taxon>
        <taxon>Agaricomycetidae</taxon>
        <taxon>Agaricales</taxon>
        <taxon>Agaricineae</taxon>
        <taxon>Psathyrellaceae</taxon>
        <taxon>Candolleomyces</taxon>
    </lineage>
</organism>
<comment type="caution">
    <text evidence="1">The sequence shown here is derived from an EMBL/GenBank/DDBJ whole genome shotgun (WGS) entry which is preliminary data.</text>
</comment>
<dbReference type="AlphaFoldDB" id="A0A9W8JFK3"/>
<accession>A0A9W8JFK3</accession>
<sequence length="401" mass="44916">MQTAADPTNDFAPIPLIFTSSVQDVTFQGQGLSNRLFVEYCLPFVGQRLASLTRLALRSDKEDIEASVFDAILQLTNLENLDIQLPQAENVRPEFLAKAGRALKKLSSLAMDLHFSSHEVPTGAFPPKGQPSDSATTLFPSLVCVHAVSRSGGNLCGCIPPLLREKMKSLTLVIRGGISTSGYFQEALGTLKAVQCLEKVEIKQEGPIATLMADRFIPFLERLNLSEFELTADRILYQQSAVLAPLIETAFTRDNKTLHQTRPLRSLVLPKNTADSDRPTLRCLSSVAQLADGLQNLATGCDSGRSLDSPPDVLLAQWKTRRPSQSTLLFLAIRDHRNPLSFTNREYKDIAQLLDLMFPRLVSIKPYCEADENEPYWKDHWWFIEHLRRLYKGFRMHGLAY</sequence>
<evidence type="ECO:0000313" key="2">
    <source>
        <dbReference type="Proteomes" id="UP001140091"/>
    </source>
</evidence>
<evidence type="ECO:0000313" key="1">
    <source>
        <dbReference type="EMBL" id="KAJ2933692.1"/>
    </source>
</evidence>
<gene>
    <name evidence="1" type="ORF">H1R20_g3419</name>
</gene>
<keyword evidence="2" id="KW-1185">Reference proteome</keyword>